<proteinExistence type="predicted"/>
<reference evidence="4" key="2">
    <citation type="submission" date="2025-08" db="UniProtKB">
        <authorList>
            <consortium name="Ensembl"/>
        </authorList>
    </citation>
    <scope>IDENTIFICATION</scope>
</reference>
<dbReference type="GO" id="GO:0001682">
    <property type="term" value="P:tRNA 5'-leader removal"/>
    <property type="evidence" value="ECO:0007669"/>
    <property type="project" value="InterPro"/>
</dbReference>
<dbReference type="GO" id="GO:0000172">
    <property type="term" value="C:ribonuclease MRP complex"/>
    <property type="evidence" value="ECO:0007669"/>
    <property type="project" value="InterPro"/>
</dbReference>
<sequence>MPAKWATAFWISLIYHQARAGGLREQSRVHLEYKKPFFPRDYPECQSGANYWDAVMKEKKKVYYRKPPAKRANYHHLASPFPFAPCWQHIFDQDVKTKLSVTDLTQNTKILNECIKEQNKEINLVKIDKNDLDKMSTQKDESGVLKGAISGVKREAEDNSLVEPSKKIKLDDSNKFKINVIRSPETVSNLEKWLSEDPFSEKLDVLCDKNCFGLVCVRLTVMNKGTPTECSMLCVPSGDDLKILETQFKDLYGKGLANCLGPVEEPHPDPGKQE</sequence>
<dbReference type="Proteomes" id="UP000007875">
    <property type="component" value="Unassembled WGS sequence"/>
</dbReference>
<dbReference type="Ensembl" id="ENSCSAVT00000004742.1">
    <property type="protein sequence ID" value="ENSCSAVP00000004675.1"/>
    <property type="gene ID" value="ENSCSAVG00000002786.1"/>
</dbReference>
<feature type="signal peptide" evidence="1">
    <location>
        <begin position="1"/>
        <end position="20"/>
    </location>
</feature>
<evidence type="ECO:0000259" key="3">
    <source>
        <dbReference type="Pfam" id="PF22770"/>
    </source>
</evidence>
<dbReference type="GeneTree" id="ENSGT00390000017478"/>
<feature type="domain" description="POPLD" evidence="2">
    <location>
        <begin position="1"/>
        <end position="87"/>
    </location>
</feature>
<accession>H2YH76</accession>
<dbReference type="InterPro" id="IPR012590">
    <property type="entry name" value="POPLD_dom"/>
</dbReference>
<organism evidence="4 5">
    <name type="scientific">Ciona savignyi</name>
    <name type="common">Pacific transparent sea squirt</name>
    <dbReference type="NCBI Taxonomy" id="51511"/>
    <lineage>
        <taxon>Eukaryota</taxon>
        <taxon>Metazoa</taxon>
        <taxon>Chordata</taxon>
        <taxon>Tunicata</taxon>
        <taxon>Ascidiacea</taxon>
        <taxon>Phlebobranchia</taxon>
        <taxon>Cionidae</taxon>
        <taxon>Ciona</taxon>
    </lineage>
</organism>
<evidence type="ECO:0000313" key="4">
    <source>
        <dbReference type="Ensembl" id="ENSCSAVP00000004675.1"/>
    </source>
</evidence>
<feature type="domain" description="POP1 C-terminal" evidence="3">
    <location>
        <begin position="214"/>
        <end position="273"/>
    </location>
</feature>
<dbReference type="PANTHER" id="PTHR22731">
    <property type="entry name" value="RIBONUCLEASES P/MRP PROTEIN SUBUNIT POP1"/>
    <property type="match status" value="1"/>
</dbReference>
<dbReference type="InterPro" id="IPR055079">
    <property type="entry name" value="POP1_C"/>
</dbReference>
<reference evidence="5" key="1">
    <citation type="submission" date="2003-08" db="EMBL/GenBank/DDBJ databases">
        <authorList>
            <person name="Birren B."/>
            <person name="Nusbaum C."/>
            <person name="Abebe A."/>
            <person name="Abouelleil A."/>
            <person name="Adekoya E."/>
            <person name="Ait-zahra M."/>
            <person name="Allen N."/>
            <person name="Allen T."/>
            <person name="An P."/>
            <person name="Anderson M."/>
            <person name="Anderson S."/>
            <person name="Arachchi H."/>
            <person name="Armbruster J."/>
            <person name="Bachantsang P."/>
            <person name="Baldwin J."/>
            <person name="Barry A."/>
            <person name="Bayul T."/>
            <person name="Blitshsteyn B."/>
            <person name="Bloom T."/>
            <person name="Blye J."/>
            <person name="Boguslavskiy L."/>
            <person name="Borowsky M."/>
            <person name="Boukhgalter B."/>
            <person name="Brunache A."/>
            <person name="Butler J."/>
            <person name="Calixte N."/>
            <person name="Calvo S."/>
            <person name="Camarata J."/>
            <person name="Campo K."/>
            <person name="Chang J."/>
            <person name="Cheshatsang Y."/>
            <person name="Citroen M."/>
            <person name="Collymore A."/>
            <person name="Considine T."/>
            <person name="Cook A."/>
            <person name="Cooke P."/>
            <person name="Corum B."/>
            <person name="Cuomo C."/>
            <person name="David R."/>
            <person name="Dawoe T."/>
            <person name="Degray S."/>
            <person name="Dodge S."/>
            <person name="Dooley K."/>
            <person name="Dorje P."/>
            <person name="Dorjee K."/>
            <person name="Dorris L."/>
            <person name="Duffey N."/>
            <person name="Dupes A."/>
            <person name="Elkins T."/>
            <person name="Engels R."/>
            <person name="Erickson J."/>
            <person name="Farina A."/>
            <person name="Faro S."/>
            <person name="Ferreira P."/>
            <person name="Fischer H."/>
            <person name="Fitzgerald M."/>
            <person name="Foley K."/>
            <person name="Gage D."/>
            <person name="Galagan J."/>
            <person name="Gearin G."/>
            <person name="Gnerre S."/>
            <person name="Gnirke A."/>
            <person name="Goyette A."/>
            <person name="Graham J."/>
            <person name="Grandbois E."/>
            <person name="Gyaltsen K."/>
            <person name="Hafez N."/>
            <person name="Hagopian D."/>
            <person name="Hagos B."/>
            <person name="Hall J."/>
            <person name="Hatcher B."/>
            <person name="Heller A."/>
            <person name="Higgins H."/>
            <person name="Honan T."/>
            <person name="Horn A."/>
            <person name="Houde N."/>
            <person name="Hughes L."/>
            <person name="Hulme W."/>
            <person name="Husby E."/>
            <person name="Iliev I."/>
            <person name="Jaffe D."/>
            <person name="Jones C."/>
            <person name="Kamal M."/>
            <person name="Kamat A."/>
            <person name="Kamvysselis M."/>
            <person name="Karlsson E."/>
            <person name="Kells C."/>
            <person name="Kieu A."/>
            <person name="Kisner P."/>
            <person name="Kodira C."/>
            <person name="Kulbokas E."/>
            <person name="Labutti K."/>
            <person name="Lama D."/>
            <person name="Landers T."/>
            <person name="Leger J."/>
            <person name="Levine S."/>
            <person name="Lewis D."/>
            <person name="Lewis T."/>
            <person name="Lindblad-toh K."/>
            <person name="Liu X."/>
            <person name="Lokyitsang T."/>
            <person name="Lokyitsang Y."/>
            <person name="Lucien O."/>
            <person name="Lui A."/>
            <person name="Ma L.J."/>
            <person name="Mabbitt R."/>
            <person name="Macdonald J."/>
            <person name="Maclean C."/>
            <person name="Major J."/>
            <person name="Manning J."/>
            <person name="Marabella R."/>
            <person name="Maru K."/>
            <person name="Matthews C."/>
            <person name="Mauceli E."/>
            <person name="Mccarthy M."/>
            <person name="Mcdonough S."/>
            <person name="Mcghee T."/>
            <person name="Meldrim J."/>
            <person name="Meneus L."/>
            <person name="Mesirov J."/>
            <person name="Mihalev A."/>
            <person name="Mihova T."/>
            <person name="Mikkelsen T."/>
            <person name="Mlenga V."/>
            <person name="Moru K."/>
            <person name="Mozes J."/>
            <person name="Mulrain L."/>
            <person name="Munson G."/>
            <person name="Naylor J."/>
            <person name="Newes C."/>
            <person name="Nguyen C."/>
            <person name="Nguyen N."/>
            <person name="Nguyen T."/>
            <person name="Nicol R."/>
            <person name="Nielsen C."/>
            <person name="Nizzari M."/>
            <person name="Norbu C."/>
            <person name="Norbu N."/>
            <person name="O'donnell P."/>
            <person name="Okoawo O."/>
            <person name="O'leary S."/>
            <person name="Omotosho B."/>
            <person name="O'neill K."/>
            <person name="Osman S."/>
            <person name="Parker S."/>
            <person name="Perrin D."/>
            <person name="Phunkhang P."/>
            <person name="Piqani B."/>
            <person name="Purcell S."/>
            <person name="Rachupka T."/>
            <person name="Ramasamy U."/>
            <person name="Rameau R."/>
            <person name="Ray V."/>
            <person name="Raymond C."/>
            <person name="Retta R."/>
            <person name="Richardson S."/>
            <person name="Rise C."/>
            <person name="Rodriguez J."/>
            <person name="Rogers J."/>
            <person name="Rogov P."/>
            <person name="Rutman M."/>
            <person name="Schupbach R."/>
            <person name="Seaman C."/>
            <person name="Settipalli S."/>
            <person name="Sharpe T."/>
            <person name="Sheridan J."/>
            <person name="Sherpa N."/>
            <person name="Shi J."/>
            <person name="Smirnov S."/>
            <person name="Smith C."/>
            <person name="Sougnez C."/>
            <person name="Spencer B."/>
            <person name="Stalker J."/>
            <person name="Stange-thomann N."/>
            <person name="Stavropoulos S."/>
            <person name="Stetson K."/>
            <person name="Stone C."/>
            <person name="Stone S."/>
            <person name="Stubbs M."/>
            <person name="Talamas J."/>
            <person name="Tchuinga P."/>
            <person name="Tenzing P."/>
            <person name="Tesfaye S."/>
            <person name="Theodore J."/>
            <person name="Thoulutsang Y."/>
            <person name="Topham K."/>
            <person name="Towey S."/>
            <person name="Tsamla T."/>
            <person name="Tsomo N."/>
            <person name="Vallee D."/>
            <person name="Vassiliev H."/>
            <person name="Venkataraman V."/>
            <person name="Vinson J."/>
            <person name="Vo A."/>
            <person name="Wade C."/>
            <person name="Wang S."/>
            <person name="Wangchuk T."/>
            <person name="Wangdi T."/>
            <person name="Whittaker C."/>
            <person name="Wilkinson J."/>
            <person name="Wu Y."/>
            <person name="Wyman D."/>
            <person name="Yadav S."/>
            <person name="Yang S."/>
            <person name="Yang X."/>
            <person name="Yeager S."/>
            <person name="Yee E."/>
            <person name="Young G."/>
            <person name="Zainoun J."/>
            <person name="Zembeck L."/>
            <person name="Zimmer A."/>
            <person name="Zody M."/>
            <person name="Lander E."/>
        </authorList>
    </citation>
    <scope>NUCLEOTIDE SEQUENCE [LARGE SCALE GENOMIC DNA]</scope>
</reference>
<dbReference type="STRING" id="51511.ENSCSAVP00000004675"/>
<evidence type="ECO:0000259" key="2">
    <source>
        <dbReference type="Pfam" id="PF08170"/>
    </source>
</evidence>
<keyword evidence="1" id="KW-0732">Signal</keyword>
<dbReference type="HOGENOM" id="CLU_1017523_0_0_1"/>
<feature type="chain" id="PRO_5003578590" evidence="1">
    <location>
        <begin position="21"/>
        <end position="274"/>
    </location>
</feature>
<keyword evidence="5" id="KW-1185">Reference proteome</keyword>
<dbReference type="eggNOG" id="KOG3322">
    <property type="taxonomic scope" value="Eukaryota"/>
</dbReference>
<dbReference type="GO" id="GO:0005655">
    <property type="term" value="C:nucleolar ribonuclease P complex"/>
    <property type="evidence" value="ECO:0007669"/>
    <property type="project" value="InterPro"/>
</dbReference>
<dbReference type="Pfam" id="PF08170">
    <property type="entry name" value="POPLD"/>
    <property type="match status" value="1"/>
</dbReference>
<name>H2YH76_CIOSA</name>
<dbReference type="AlphaFoldDB" id="H2YH76"/>
<dbReference type="Pfam" id="PF22770">
    <property type="entry name" value="POP1_C"/>
    <property type="match status" value="1"/>
</dbReference>
<protein>
    <submittedName>
        <fullName evidence="4">Uncharacterized protein</fullName>
    </submittedName>
</protein>
<reference evidence="4" key="3">
    <citation type="submission" date="2025-09" db="UniProtKB">
        <authorList>
            <consortium name="Ensembl"/>
        </authorList>
    </citation>
    <scope>IDENTIFICATION</scope>
</reference>
<evidence type="ECO:0000313" key="5">
    <source>
        <dbReference type="Proteomes" id="UP000007875"/>
    </source>
</evidence>
<dbReference type="InterPro" id="IPR039182">
    <property type="entry name" value="Pop1"/>
</dbReference>
<evidence type="ECO:0000256" key="1">
    <source>
        <dbReference type="SAM" id="SignalP"/>
    </source>
</evidence>
<dbReference type="PANTHER" id="PTHR22731:SF3">
    <property type="entry name" value="RIBONUCLEASES P_MRP PROTEIN SUBUNIT POP1"/>
    <property type="match status" value="1"/>
</dbReference>
<dbReference type="InParanoid" id="H2YH76"/>